<evidence type="ECO:0000313" key="2">
    <source>
        <dbReference type="EMBL" id="CAE1298212.1"/>
    </source>
</evidence>
<organism evidence="2 3">
    <name type="scientific">Acanthosepion pharaonis</name>
    <name type="common">Pharaoh cuttlefish</name>
    <name type="synonym">Sepia pharaonis</name>
    <dbReference type="NCBI Taxonomy" id="158019"/>
    <lineage>
        <taxon>Eukaryota</taxon>
        <taxon>Metazoa</taxon>
        <taxon>Spiralia</taxon>
        <taxon>Lophotrochozoa</taxon>
        <taxon>Mollusca</taxon>
        <taxon>Cephalopoda</taxon>
        <taxon>Coleoidea</taxon>
        <taxon>Decapodiformes</taxon>
        <taxon>Sepiida</taxon>
        <taxon>Sepiina</taxon>
        <taxon>Sepiidae</taxon>
        <taxon>Acanthosepion</taxon>
    </lineage>
</organism>
<dbReference type="EMBL" id="CAHIKZ030003270">
    <property type="protein sequence ID" value="CAE1298212.1"/>
    <property type="molecule type" value="Genomic_DNA"/>
</dbReference>
<sequence length="247" mass="28324">MLFDFLSYQHLSSQPPTLLNISSPSNTCIVLNLHHYLIYIVPTLYHHYIYLSCFLFSYNLYCHLPSFCSFPFCLLLFNVHATQLLDAALDRSQWNVARDLIRFLRAIDPTEADSNPPCSVLTRMSSNSMYNPPYPNPPITPTEKAPFGITDVQRTSSFSGSEPQVKDSSRVSESTKVPCVQDTTSSSSTKRRNSRAKEESSPDQFYIDQILNRHARKLLSSHRLRDLGMFSANMQDFQLVGWLRKER</sequence>
<feature type="compositionally biased region" description="Polar residues" evidence="1">
    <location>
        <begin position="153"/>
        <end position="162"/>
    </location>
</feature>
<dbReference type="GO" id="GO:0006886">
    <property type="term" value="P:intracellular protein transport"/>
    <property type="evidence" value="ECO:0007669"/>
    <property type="project" value="InterPro"/>
</dbReference>
<dbReference type="PANTHER" id="PTHR22746">
    <property type="entry name" value="RAB6A-GEF COMPLEX PARTNER PROTEIN 1"/>
    <property type="match status" value="1"/>
</dbReference>
<dbReference type="GO" id="GO:0034066">
    <property type="term" value="C:Ric1-Rgp1 guanyl-nucleotide exchange factor complex"/>
    <property type="evidence" value="ECO:0007669"/>
    <property type="project" value="InterPro"/>
</dbReference>
<gene>
    <name evidence="2" type="ORF">SPHA_52446</name>
</gene>
<dbReference type="AlphaFoldDB" id="A0A812D9Y5"/>
<comment type="caution">
    <text evidence="2">The sequence shown here is derived from an EMBL/GenBank/DDBJ whole genome shotgun (WGS) entry which is preliminary data.</text>
</comment>
<proteinExistence type="predicted"/>
<accession>A0A812D9Y5</accession>
<name>A0A812D9Y5_ACAPH</name>
<dbReference type="GO" id="GO:0005829">
    <property type="term" value="C:cytosol"/>
    <property type="evidence" value="ECO:0007669"/>
    <property type="project" value="TreeGrafter"/>
</dbReference>
<dbReference type="OrthoDB" id="67540at2759"/>
<dbReference type="GO" id="GO:0042147">
    <property type="term" value="P:retrograde transport, endosome to Golgi"/>
    <property type="evidence" value="ECO:0007669"/>
    <property type="project" value="TreeGrafter"/>
</dbReference>
<evidence type="ECO:0000313" key="3">
    <source>
        <dbReference type="Proteomes" id="UP000597762"/>
    </source>
</evidence>
<dbReference type="Proteomes" id="UP000597762">
    <property type="component" value="Unassembled WGS sequence"/>
</dbReference>
<dbReference type="InterPro" id="IPR040096">
    <property type="entry name" value="Ric1"/>
</dbReference>
<feature type="region of interest" description="Disordered" evidence="1">
    <location>
        <begin position="153"/>
        <end position="202"/>
    </location>
</feature>
<keyword evidence="3" id="KW-1185">Reference proteome</keyword>
<evidence type="ECO:0000256" key="1">
    <source>
        <dbReference type="SAM" id="MobiDB-lite"/>
    </source>
</evidence>
<dbReference type="PANTHER" id="PTHR22746:SF10">
    <property type="entry name" value="GUANINE NUCLEOTIDE EXCHANGE FACTOR SUBUNIT RIC1"/>
    <property type="match status" value="1"/>
</dbReference>
<dbReference type="GO" id="GO:0000139">
    <property type="term" value="C:Golgi membrane"/>
    <property type="evidence" value="ECO:0007669"/>
    <property type="project" value="TreeGrafter"/>
</dbReference>
<protein>
    <submittedName>
        <fullName evidence="2">RIC1</fullName>
    </submittedName>
</protein>
<reference evidence="2" key="1">
    <citation type="submission" date="2021-01" db="EMBL/GenBank/DDBJ databases">
        <authorList>
            <person name="Li R."/>
            <person name="Bekaert M."/>
        </authorList>
    </citation>
    <scope>NUCLEOTIDE SEQUENCE</scope>
    <source>
        <strain evidence="2">Farmed</strain>
    </source>
</reference>